<dbReference type="SUPFAM" id="SSF140490">
    <property type="entry name" value="Nqo1C-terminal domain-like"/>
    <property type="match status" value="1"/>
</dbReference>
<sequence length="373" mass="37862">MISELKGAGLRGRGGAAFPAHVKWAAVAAATGSKVVVANGEEGEPASAKDRWLLTHRPHLVLDGLFLAARAVGADRAVLYLAHPDTVAATLNALDELRGAAALPTGVRVDVHVVEPSYVAGEETAACRSISGGPALPLAKPPRPHESGVDGTPTLVSNVETLAHAAWITRHGAAAYRAVGTPDSPGTTLLTMSGACVRPGVYEVPFGLPVADLFASVGGGFTSDPVGFVMGGWFGGLLAAERGAVACCYDAVRAAGSGLGCGAVTALGADEDPVLVAADIAAWYARESAGQCGVCVKGTASIRDALGALRDGRATGPEPANLARWGTALPRRGACAFLDGAATLARTVVTEFPSQVADRMRPVDHHHNPGDPA</sequence>
<keyword evidence="9" id="KW-0411">Iron-sulfur</keyword>
<name>A0ABX1SII9_9PSEU</name>
<gene>
    <name evidence="11" type="ORF">HF526_25585</name>
</gene>
<dbReference type="Pfam" id="PF01512">
    <property type="entry name" value="Complex1_51K"/>
    <property type="match status" value="1"/>
</dbReference>
<dbReference type="Gene3D" id="3.40.50.11540">
    <property type="entry name" value="NADH-ubiquinone oxidoreductase 51kDa subunit"/>
    <property type="match status" value="1"/>
</dbReference>
<dbReference type="Gene3D" id="1.20.1440.230">
    <property type="entry name" value="NADH-ubiquinone oxidoreductase 51kDa subunit, iron-sulphur binding domain"/>
    <property type="match status" value="1"/>
</dbReference>
<evidence type="ECO:0000259" key="10">
    <source>
        <dbReference type="SMART" id="SM00928"/>
    </source>
</evidence>
<evidence type="ECO:0000313" key="12">
    <source>
        <dbReference type="Proteomes" id="UP000820669"/>
    </source>
</evidence>
<protein>
    <submittedName>
        <fullName evidence="11">NADH dehydrogenase subunit F</fullName>
    </submittedName>
</protein>
<comment type="cofactor">
    <cofactor evidence="2">
        <name>[4Fe-4S] cluster</name>
        <dbReference type="ChEBI" id="CHEBI:49883"/>
    </cofactor>
</comment>
<evidence type="ECO:0000256" key="5">
    <source>
        <dbReference type="ARBA" id="ARBA00022630"/>
    </source>
</evidence>
<comment type="cofactor">
    <cofactor evidence="1">
        <name>FMN</name>
        <dbReference type="ChEBI" id="CHEBI:58210"/>
    </cofactor>
</comment>
<comment type="caution">
    <text evidence="11">The sequence shown here is derived from an EMBL/GenBank/DDBJ whole genome shotgun (WGS) entry which is preliminary data.</text>
</comment>
<feature type="domain" description="NADH-ubiquinone oxidoreductase 51kDa subunit iron-sulphur binding" evidence="10">
    <location>
        <begin position="274"/>
        <end position="319"/>
    </location>
</feature>
<evidence type="ECO:0000256" key="8">
    <source>
        <dbReference type="ARBA" id="ARBA00023004"/>
    </source>
</evidence>
<organism evidence="11 12">
    <name type="scientific">Pseudonocardia acidicola</name>
    <dbReference type="NCBI Taxonomy" id="2724939"/>
    <lineage>
        <taxon>Bacteria</taxon>
        <taxon>Bacillati</taxon>
        <taxon>Actinomycetota</taxon>
        <taxon>Actinomycetes</taxon>
        <taxon>Pseudonocardiales</taxon>
        <taxon>Pseudonocardiaceae</taxon>
        <taxon>Pseudonocardia</taxon>
    </lineage>
</organism>
<keyword evidence="6" id="KW-0288">FMN</keyword>
<dbReference type="InterPro" id="IPR037225">
    <property type="entry name" value="Nuo51_FMN-bd_sf"/>
</dbReference>
<keyword evidence="7" id="KW-0479">Metal-binding</keyword>
<proteinExistence type="inferred from homology"/>
<dbReference type="SUPFAM" id="SSF142984">
    <property type="entry name" value="Nqo1 middle domain-like"/>
    <property type="match status" value="1"/>
</dbReference>
<dbReference type="InterPro" id="IPR011538">
    <property type="entry name" value="Nuo51_FMN-bd"/>
</dbReference>
<dbReference type="EMBL" id="JAAXLA010000061">
    <property type="protein sequence ID" value="NMI00653.1"/>
    <property type="molecule type" value="Genomic_DNA"/>
</dbReference>
<dbReference type="PANTHER" id="PTHR11780">
    <property type="entry name" value="NADH-UBIQUINONE OXIDOREDUCTASE FLAVOPROTEIN 1 NDUFV1"/>
    <property type="match status" value="1"/>
</dbReference>
<dbReference type="InterPro" id="IPR037207">
    <property type="entry name" value="Nuop51_4Fe4S-bd_sf"/>
</dbReference>
<dbReference type="InterPro" id="IPR050837">
    <property type="entry name" value="ComplexI_51kDa_subunit"/>
</dbReference>
<dbReference type="SMART" id="SM00928">
    <property type="entry name" value="NADH_4Fe-4S"/>
    <property type="match status" value="1"/>
</dbReference>
<accession>A0ABX1SII9</accession>
<dbReference type="PANTHER" id="PTHR11780:SF10">
    <property type="entry name" value="NADH DEHYDROGENASE [UBIQUINONE] FLAVOPROTEIN 1, MITOCHONDRIAL"/>
    <property type="match status" value="1"/>
</dbReference>
<dbReference type="Pfam" id="PF10589">
    <property type="entry name" value="NADH_4Fe-4S"/>
    <property type="match status" value="1"/>
</dbReference>
<evidence type="ECO:0000256" key="1">
    <source>
        <dbReference type="ARBA" id="ARBA00001917"/>
    </source>
</evidence>
<evidence type="ECO:0000256" key="4">
    <source>
        <dbReference type="ARBA" id="ARBA00022485"/>
    </source>
</evidence>
<evidence type="ECO:0000256" key="6">
    <source>
        <dbReference type="ARBA" id="ARBA00022643"/>
    </source>
</evidence>
<dbReference type="Gene3D" id="3.10.20.600">
    <property type="match status" value="1"/>
</dbReference>
<dbReference type="SUPFAM" id="SSF142019">
    <property type="entry name" value="Nqo1 FMN-binding domain-like"/>
    <property type="match status" value="1"/>
</dbReference>
<evidence type="ECO:0000256" key="9">
    <source>
        <dbReference type="ARBA" id="ARBA00023014"/>
    </source>
</evidence>
<evidence type="ECO:0000256" key="2">
    <source>
        <dbReference type="ARBA" id="ARBA00001966"/>
    </source>
</evidence>
<evidence type="ECO:0000256" key="3">
    <source>
        <dbReference type="ARBA" id="ARBA00007523"/>
    </source>
</evidence>
<keyword evidence="5" id="KW-0285">Flavoprotein</keyword>
<dbReference type="Proteomes" id="UP000820669">
    <property type="component" value="Unassembled WGS sequence"/>
</dbReference>
<evidence type="ECO:0000256" key="7">
    <source>
        <dbReference type="ARBA" id="ARBA00022723"/>
    </source>
</evidence>
<keyword evidence="12" id="KW-1185">Reference proteome</keyword>
<reference evidence="11 12" key="1">
    <citation type="submission" date="2020-04" db="EMBL/GenBank/DDBJ databases">
        <authorList>
            <person name="Klaysubun C."/>
            <person name="Duangmal K."/>
            <person name="Lipun K."/>
        </authorList>
    </citation>
    <scope>NUCLEOTIDE SEQUENCE [LARGE SCALE GENOMIC DNA]</scope>
    <source>
        <strain evidence="11 12">K10HN5</strain>
    </source>
</reference>
<evidence type="ECO:0000313" key="11">
    <source>
        <dbReference type="EMBL" id="NMI00653.1"/>
    </source>
</evidence>
<keyword evidence="4" id="KW-0004">4Fe-4S</keyword>
<keyword evidence="8" id="KW-0408">Iron</keyword>
<comment type="similarity">
    <text evidence="3">Belongs to the complex I 51 kDa subunit family.</text>
</comment>
<dbReference type="InterPro" id="IPR019575">
    <property type="entry name" value="Nuop51_4Fe4S-bd"/>
</dbReference>